<evidence type="ECO:0000313" key="2">
    <source>
        <dbReference type="EMBL" id="MBB5721740.1"/>
    </source>
</evidence>
<comment type="caution">
    <text evidence="2">The sequence shown here is derived from an EMBL/GenBank/DDBJ whole genome shotgun (WGS) entry which is preliminary data.</text>
</comment>
<evidence type="ECO:0008006" key="4">
    <source>
        <dbReference type="Google" id="ProtNLM"/>
    </source>
</evidence>
<dbReference type="RefSeq" id="WP_183527369.1">
    <property type="nucleotide sequence ID" value="NZ_JACIJM010000003.1"/>
</dbReference>
<gene>
    <name evidence="2" type="ORF">FHS72_001352</name>
</gene>
<name>A0A7W9BJP5_9RHOB</name>
<reference evidence="2 3" key="1">
    <citation type="submission" date="2020-08" db="EMBL/GenBank/DDBJ databases">
        <title>Genomic Encyclopedia of Type Strains, Phase IV (KMG-IV): sequencing the most valuable type-strain genomes for metagenomic binning, comparative biology and taxonomic classification.</title>
        <authorList>
            <person name="Goeker M."/>
        </authorList>
    </citation>
    <scope>NUCLEOTIDE SEQUENCE [LARGE SCALE GENOMIC DNA]</scope>
    <source>
        <strain evidence="2 3">DSM 101064</strain>
    </source>
</reference>
<proteinExistence type="predicted"/>
<dbReference type="Proteomes" id="UP000535415">
    <property type="component" value="Unassembled WGS sequence"/>
</dbReference>
<feature type="transmembrane region" description="Helical" evidence="1">
    <location>
        <begin position="31"/>
        <end position="51"/>
    </location>
</feature>
<accession>A0A7W9BJP5</accession>
<dbReference type="AlphaFoldDB" id="A0A7W9BJP5"/>
<evidence type="ECO:0000313" key="3">
    <source>
        <dbReference type="Proteomes" id="UP000535415"/>
    </source>
</evidence>
<keyword evidence="1" id="KW-0472">Membrane</keyword>
<keyword evidence="1" id="KW-1133">Transmembrane helix</keyword>
<keyword evidence="3" id="KW-1185">Reference proteome</keyword>
<protein>
    <recommendedName>
        <fullName evidence="4">DUF3971 domain-containing protein</fullName>
    </recommendedName>
</protein>
<dbReference type="EMBL" id="JACIJM010000003">
    <property type="protein sequence ID" value="MBB5721740.1"/>
    <property type="molecule type" value="Genomic_DNA"/>
</dbReference>
<organism evidence="2 3">
    <name type="scientific">Yoonia ponticola</name>
    <dbReference type="NCBI Taxonomy" id="1524255"/>
    <lineage>
        <taxon>Bacteria</taxon>
        <taxon>Pseudomonadati</taxon>
        <taxon>Pseudomonadota</taxon>
        <taxon>Alphaproteobacteria</taxon>
        <taxon>Rhodobacterales</taxon>
        <taxon>Paracoccaceae</taxon>
        <taxon>Yoonia</taxon>
    </lineage>
</organism>
<evidence type="ECO:0000256" key="1">
    <source>
        <dbReference type="SAM" id="Phobius"/>
    </source>
</evidence>
<keyword evidence="1" id="KW-0812">Transmembrane</keyword>
<sequence length="1097" mass="115626">MTAPEQAPDQDTTAKPALRAWRHWGHHGMKMVAILLLTPLVLVMVGLVAILDRDISAPTWIKTRVEATAGDFLSGGALSFGEVTVNIGRDLHPRVTLHDTVLTDAAGTAVVRIPVVQGLMSPRGLVYQGDALMQDVQLSGVQINLRRNADGTVALAFQSGAADVGRAGSFVELLDQFDQAFEQPSLAALETISADGLIINYQDARAGKAWTVDGGEIDLDLTDNTTDLRGAFSVLSGGAGVTELTMTYASERGSRAADFGVTITDAFASDIAAQSAALSWMAEINAPISLTLRTVLDEAGALGPLNAALELGQGALQPNPATEPIQFDAAKAYLSFDPAADTITFDQLEISSDWGELRANGQAFLKDIQDGLPQSLVGQFSFTDTVLTPPGIYDDGLTLPLMQVDMRLHMRPFAIDLGQVFVQADDVNLLTKGRFAATDAGWDVAVDSHISEMNHAALLRLWPASIGGASRGWLERQIPDAIYTDVHFALRKAPGLPPQVGGNFAFSQADVRFLNTMPPVIDGSGVGAFTDQTFTVTVDDGLVTAEQGGVVDLGGTTLHVADINMDPRQAEYDLHVAGPATAVMSLLDVPPLGLISRAKLPIDMANGHVDAQIALTHPMRRGNQAADFVVSANAVLRHLSSDRLIPNRSLSADRLSLYVDKTRLEIEGPATVDGITIDGKWVQQFDGSGSRLQAGLTLSQAAMDAFDITLPPGSVAGSSAGQIDLRLQTGQAPRYTITSNLRGMRVAIPAVGWSKSRDTAGNLLVSGRLGADPQVDDLQIQGGGLDVQGDVTFQADGSLERARFNRVQVGDWLNAPITLRGRGVGRPVGVEIKGGSVDLRRANFGASSGSASGPISIALDRLQVTEGIALNRLVGDFTSTGGFAGQFNARLNDAANIKGTVAPRNGRSAVRLVSDDAGGLARAAGLLRNAAGGTLDLTLLPTGGDGTFDGTLAIRSLRIRDAPVMAALLDAISVVGLLQQLDGQGIAFDEVDAQFRLTPQHVILTQSSAVGPGLGISLDGIYTLASKQMDFQGVVSPLYIINAIGSIFTRRGEGLIGFNFNIGGTADAPRISVNPLSAFTPGMFREIFRRPPPQVPQ</sequence>